<protein>
    <recommendedName>
        <fullName evidence="7">Dolichol-phosphate mannosyltransferase subunit 3</fullName>
    </recommendedName>
</protein>
<comment type="caution">
    <text evidence="7">Lacks conserved residue(s) required for the propagation of feature annotation.</text>
</comment>
<accession>T1KVF0</accession>
<comment type="subcellular location">
    <subcellularLocation>
        <location evidence="1 7">Endoplasmic reticulum membrane</location>
        <topology evidence="1 7">Multi-pass membrane protein</topology>
    </subcellularLocation>
</comment>
<dbReference type="PANTHER" id="PTHR16433:SF0">
    <property type="entry name" value="DOLICHOL-PHOSPHATE MANNOSYLTRANSFERASE SUBUNIT 3"/>
    <property type="match status" value="1"/>
</dbReference>
<keyword evidence="3 7" id="KW-0812">Transmembrane</keyword>
<dbReference type="STRING" id="32264.T1KVF0"/>
<dbReference type="EMBL" id="CAEY01000612">
    <property type="status" value="NOT_ANNOTATED_CDS"/>
    <property type="molecule type" value="Genomic_DNA"/>
</dbReference>
<keyword evidence="5 7" id="KW-1133">Transmembrane helix</keyword>
<keyword evidence="4 7" id="KW-0256">Endoplasmic reticulum</keyword>
<evidence type="ECO:0000256" key="6">
    <source>
        <dbReference type="ARBA" id="ARBA00023136"/>
    </source>
</evidence>
<comment type="function">
    <text evidence="7">Stabilizer subunit of the dolichol-phosphate mannose (DPM) synthase complex; tethers catalytic subunit to the ER.</text>
</comment>
<dbReference type="Pfam" id="PF08285">
    <property type="entry name" value="DPM3"/>
    <property type="match status" value="1"/>
</dbReference>
<name>T1KVF0_TETUR</name>
<evidence type="ECO:0000256" key="2">
    <source>
        <dbReference type="ARBA" id="ARBA00010430"/>
    </source>
</evidence>
<comment type="subunit">
    <text evidence="7">Component of the dolichol-phosphate mannose (DPM) synthase complex.</text>
</comment>
<organism evidence="8 9">
    <name type="scientific">Tetranychus urticae</name>
    <name type="common">Two-spotted spider mite</name>
    <dbReference type="NCBI Taxonomy" id="32264"/>
    <lineage>
        <taxon>Eukaryota</taxon>
        <taxon>Metazoa</taxon>
        <taxon>Ecdysozoa</taxon>
        <taxon>Arthropoda</taxon>
        <taxon>Chelicerata</taxon>
        <taxon>Arachnida</taxon>
        <taxon>Acari</taxon>
        <taxon>Acariformes</taxon>
        <taxon>Trombidiformes</taxon>
        <taxon>Prostigmata</taxon>
        <taxon>Eleutherengona</taxon>
        <taxon>Raphignathae</taxon>
        <taxon>Tetranychoidea</taxon>
        <taxon>Tetranychidae</taxon>
        <taxon>Tetranychus</taxon>
    </lineage>
</organism>
<reference evidence="9" key="1">
    <citation type="submission" date="2011-08" db="EMBL/GenBank/DDBJ databases">
        <authorList>
            <person name="Rombauts S."/>
        </authorList>
    </citation>
    <scope>NUCLEOTIDE SEQUENCE</scope>
    <source>
        <strain evidence="9">London</strain>
    </source>
</reference>
<evidence type="ECO:0000256" key="5">
    <source>
        <dbReference type="ARBA" id="ARBA00022989"/>
    </source>
</evidence>
<keyword evidence="9" id="KW-1185">Reference proteome</keyword>
<comment type="pathway">
    <text evidence="7">Protein modification; protein glycosylation.</text>
</comment>
<dbReference type="PANTHER" id="PTHR16433">
    <property type="entry name" value="DOLICHOL-PHOSPHATE MANNOSYLTRANSFERASE SUBUNIT 3"/>
    <property type="match status" value="1"/>
</dbReference>
<dbReference type="EnsemblMetazoa" id="tetur23g00390.1">
    <property type="protein sequence ID" value="tetur23g00390.1"/>
    <property type="gene ID" value="tetur23g00390"/>
</dbReference>
<sequence length="70" mass="8211">MLYTFRDGPDKTRFHIFLSPIYLIILFGLVSLAIVLKRVLNFNDCENACQELKREIETARVDLKTKGFKF</sequence>
<keyword evidence="6 7" id="KW-0472">Membrane</keyword>
<evidence type="ECO:0000256" key="7">
    <source>
        <dbReference type="RuleBase" id="RU365085"/>
    </source>
</evidence>
<evidence type="ECO:0000313" key="8">
    <source>
        <dbReference type="EnsemblMetazoa" id="tetur23g00390.1"/>
    </source>
</evidence>
<feature type="transmembrane region" description="Helical" evidence="7">
    <location>
        <begin position="14"/>
        <end position="36"/>
    </location>
</feature>
<dbReference type="AlphaFoldDB" id="T1KVF0"/>
<dbReference type="GO" id="GO:0006506">
    <property type="term" value="P:GPI anchor biosynthetic process"/>
    <property type="evidence" value="ECO:0007669"/>
    <property type="project" value="TreeGrafter"/>
</dbReference>
<comment type="similarity">
    <text evidence="2 7">Belongs to the DPM3 family.</text>
</comment>
<dbReference type="GO" id="GO:0005789">
    <property type="term" value="C:endoplasmic reticulum membrane"/>
    <property type="evidence" value="ECO:0007669"/>
    <property type="project" value="UniProtKB-SubCell"/>
</dbReference>
<evidence type="ECO:0000313" key="9">
    <source>
        <dbReference type="Proteomes" id="UP000015104"/>
    </source>
</evidence>
<dbReference type="Proteomes" id="UP000015104">
    <property type="component" value="Unassembled WGS sequence"/>
</dbReference>
<evidence type="ECO:0000256" key="4">
    <source>
        <dbReference type="ARBA" id="ARBA00022824"/>
    </source>
</evidence>
<evidence type="ECO:0000256" key="1">
    <source>
        <dbReference type="ARBA" id="ARBA00004477"/>
    </source>
</evidence>
<dbReference type="UniPathway" id="UPA00378"/>
<dbReference type="eggNOG" id="KOG4841">
    <property type="taxonomic scope" value="Eukaryota"/>
</dbReference>
<evidence type="ECO:0000256" key="3">
    <source>
        <dbReference type="ARBA" id="ARBA00022692"/>
    </source>
</evidence>
<proteinExistence type="inferred from homology"/>
<reference evidence="8" key="2">
    <citation type="submission" date="2015-06" db="UniProtKB">
        <authorList>
            <consortium name="EnsemblMetazoa"/>
        </authorList>
    </citation>
    <scope>IDENTIFICATION</scope>
</reference>
<dbReference type="GO" id="GO:0033185">
    <property type="term" value="C:dolichol-phosphate-mannose synthase complex"/>
    <property type="evidence" value="ECO:0007669"/>
    <property type="project" value="TreeGrafter"/>
</dbReference>
<dbReference type="HOGENOM" id="CLU_2761052_0_0_1"/>
<dbReference type="InterPro" id="IPR013174">
    <property type="entry name" value="DPM3"/>
</dbReference>